<dbReference type="InterPro" id="IPR007889">
    <property type="entry name" value="HTH_Psq"/>
</dbReference>
<feature type="domain" description="HTH psq-type" evidence="1">
    <location>
        <begin position="18"/>
        <end position="47"/>
    </location>
</feature>
<proteinExistence type="predicted"/>
<dbReference type="Pfam" id="PF05225">
    <property type="entry name" value="HTH_psq"/>
    <property type="match status" value="1"/>
</dbReference>
<feature type="non-terminal residue" evidence="2">
    <location>
        <position position="1"/>
    </location>
</feature>
<organism evidence="2 3">
    <name type="scientific">Cryptolaemus montrouzieri</name>
    <dbReference type="NCBI Taxonomy" id="559131"/>
    <lineage>
        <taxon>Eukaryota</taxon>
        <taxon>Metazoa</taxon>
        <taxon>Ecdysozoa</taxon>
        <taxon>Arthropoda</taxon>
        <taxon>Hexapoda</taxon>
        <taxon>Insecta</taxon>
        <taxon>Pterygota</taxon>
        <taxon>Neoptera</taxon>
        <taxon>Endopterygota</taxon>
        <taxon>Coleoptera</taxon>
        <taxon>Polyphaga</taxon>
        <taxon>Cucujiformia</taxon>
        <taxon>Coccinelloidea</taxon>
        <taxon>Coccinellidae</taxon>
        <taxon>Scymninae</taxon>
        <taxon>Scymnini</taxon>
        <taxon>Cryptolaemus</taxon>
    </lineage>
</organism>
<protein>
    <recommendedName>
        <fullName evidence="1">HTH psq-type domain-containing protein</fullName>
    </recommendedName>
</protein>
<name>A0ABD2N955_9CUCU</name>
<comment type="caution">
    <text evidence="2">The sequence shown here is derived from an EMBL/GenBank/DDBJ whole genome shotgun (WGS) entry which is preliminary data.</text>
</comment>
<dbReference type="AlphaFoldDB" id="A0ABD2N955"/>
<keyword evidence="3" id="KW-1185">Reference proteome</keyword>
<evidence type="ECO:0000313" key="3">
    <source>
        <dbReference type="Proteomes" id="UP001516400"/>
    </source>
</evidence>
<dbReference type="EMBL" id="JABFTP020000083">
    <property type="protein sequence ID" value="KAL3275137.1"/>
    <property type="molecule type" value="Genomic_DNA"/>
</dbReference>
<evidence type="ECO:0000259" key="1">
    <source>
        <dbReference type="Pfam" id="PF05225"/>
    </source>
</evidence>
<sequence>SQHGAEPRKKNRNRLDKDVMMEAVKSVLAGGLSVKQSAIRFQIPPTTSIKYIEKCEGKDINWNEATIVDVPKMGPNYNVRQIFSPNEEEMLAGYLIKCARLHHGLPPMAVSKLAHEFALANHKAIPQTLTHKKTAGKD</sequence>
<gene>
    <name evidence="2" type="ORF">HHI36_019906</name>
</gene>
<dbReference type="Proteomes" id="UP001516400">
    <property type="component" value="Unassembled WGS sequence"/>
</dbReference>
<reference evidence="2 3" key="1">
    <citation type="journal article" date="2021" name="BMC Biol.">
        <title>Horizontally acquired antibacterial genes associated with adaptive radiation of ladybird beetles.</title>
        <authorList>
            <person name="Li H.S."/>
            <person name="Tang X.F."/>
            <person name="Huang Y.H."/>
            <person name="Xu Z.Y."/>
            <person name="Chen M.L."/>
            <person name="Du X.Y."/>
            <person name="Qiu B.Y."/>
            <person name="Chen P.T."/>
            <person name="Zhang W."/>
            <person name="Slipinski A."/>
            <person name="Escalona H.E."/>
            <person name="Waterhouse R.M."/>
            <person name="Zwick A."/>
            <person name="Pang H."/>
        </authorList>
    </citation>
    <scope>NUCLEOTIDE SEQUENCE [LARGE SCALE GENOMIC DNA]</scope>
    <source>
        <strain evidence="2">SYSU2018</strain>
    </source>
</reference>
<evidence type="ECO:0000313" key="2">
    <source>
        <dbReference type="EMBL" id="KAL3275137.1"/>
    </source>
</evidence>
<accession>A0ABD2N955</accession>